<evidence type="ECO:0000313" key="5">
    <source>
        <dbReference type="EMBL" id="GMH28368.1"/>
    </source>
</evidence>
<dbReference type="AlphaFoldDB" id="A0AAD3TE26"/>
<keyword evidence="6" id="KW-1185">Reference proteome</keyword>
<dbReference type="EMBL" id="BSYO01000034">
    <property type="protein sequence ID" value="GMH28368.1"/>
    <property type="molecule type" value="Genomic_DNA"/>
</dbReference>
<evidence type="ECO:0000259" key="4">
    <source>
        <dbReference type="Pfam" id="PF04755"/>
    </source>
</evidence>
<protein>
    <recommendedName>
        <fullName evidence="4">Plastid lipid-associated protein/fibrillin conserved domain-containing protein</fullName>
    </recommendedName>
</protein>
<dbReference type="GO" id="GO:0009536">
    <property type="term" value="C:plastid"/>
    <property type="evidence" value="ECO:0007669"/>
    <property type="project" value="UniProtKB-SubCell"/>
</dbReference>
<gene>
    <name evidence="5" type="ORF">Nepgr_030211</name>
</gene>
<dbReference type="Proteomes" id="UP001279734">
    <property type="component" value="Unassembled WGS sequence"/>
</dbReference>
<sequence length="140" mass="15485">MFEGILFLWTLTEITELPKLETKFAVSVKFTVEGPVRMKEEYVEGLIESPTAIEETVPEQLRSALGQASSAVQQLPVPIRDVMSSGITIPLSGTFQRLFMISYLDDEIFIIRGSSGLPTVLTRLDRASSPAAEIVTEYDS</sequence>
<feature type="domain" description="Plastid lipid-associated protein/fibrillin conserved" evidence="4">
    <location>
        <begin position="12"/>
        <end position="121"/>
    </location>
</feature>
<keyword evidence="3" id="KW-0809">Transit peptide</keyword>
<dbReference type="Pfam" id="PF04755">
    <property type="entry name" value="PAP_fibrillin"/>
    <property type="match status" value="1"/>
</dbReference>
<comment type="caution">
    <text evidence="5">The sequence shown here is derived from an EMBL/GenBank/DDBJ whole genome shotgun (WGS) entry which is preliminary data.</text>
</comment>
<evidence type="ECO:0000313" key="6">
    <source>
        <dbReference type="Proteomes" id="UP001279734"/>
    </source>
</evidence>
<keyword evidence="2" id="KW-0934">Plastid</keyword>
<accession>A0AAD3TE26</accession>
<comment type="subcellular location">
    <subcellularLocation>
        <location evidence="1">Plastid</location>
    </subcellularLocation>
</comment>
<evidence type="ECO:0000256" key="3">
    <source>
        <dbReference type="ARBA" id="ARBA00022946"/>
    </source>
</evidence>
<evidence type="ECO:0000256" key="2">
    <source>
        <dbReference type="ARBA" id="ARBA00022640"/>
    </source>
</evidence>
<dbReference type="InterPro" id="IPR006843">
    <property type="entry name" value="PAP/fibrillin_dom"/>
</dbReference>
<evidence type="ECO:0000256" key="1">
    <source>
        <dbReference type="ARBA" id="ARBA00004474"/>
    </source>
</evidence>
<reference evidence="5" key="1">
    <citation type="submission" date="2023-05" db="EMBL/GenBank/DDBJ databases">
        <title>Nepenthes gracilis genome sequencing.</title>
        <authorList>
            <person name="Fukushima K."/>
        </authorList>
    </citation>
    <scope>NUCLEOTIDE SEQUENCE</scope>
    <source>
        <strain evidence="5">SING2019-196</strain>
    </source>
</reference>
<proteinExistence type="predicted"/>
<name>A0AAD3TE26_NEPGR</name>
<organism evidence="5 6">
    <name type="scientific">Nepenthes gracilis</name>
    <name type="common">Slender pitcher plant</name>
    <dbReference type="NCBI Taxonomy" id="150966"/>
    <lineage>
        <taxon>Eukaryota</taxon>
        <taxon>Viridiplantae</taxon>
        <taxon>Streptophyta</taxon>
        <taxon>Embryophyta</taxon>
        <taxon>Tracheophyta</taxon>
        <taxon>Spermatophyta</taxon>
        <taxon>Magnoliopsida</taxon>
        <taxon>eudicotyledons</taxon>
        <taxon>Gunneridae</taxon>
        <taxon>Pentapetalae</taxon>
        <taxon>Caryophyllales</taxon>
        <taxon>Nepenthaceae</taxon>
        <taxon>Nepenthes</taxon>
    </lineage>
</organism>